<sequence length="110" mass="12424">MNLKHYISTQVKALEGSKKQSVVARSNADRALANLATEVMWLKFVLRESNTFVVSSPRGADYLFLITNMQCALINLIRYSKHPINALSVHQAEDGRPCMRLCSMRRIITA</sequence>
<organism evidence="1 2">
    <name type="scientific">Bauhinia variegata</name>
    <name type="common">Purple orchid tree</name>
    <name type="synonym">Phanera variegata</name>
    <dbReference type="NCBI Taxonomy" id="167791"/>
    <lineage>
        <taxon>Eukaryota</taxon>
        <taxon>Viridiplantae</taxon>
        <taxon>Streptophyta</taxon>
        <taxon>Embryophyta</taxon>
        <taxon>Tracheophyta</taxon>
        <taxon>Spermatophyta</taxon>
        <taxon>Magnoliopsida</taxon>
        <taxon>eudicotyledons</taxon>
        <taxon>Gunneridae</taxon>
        <taxon>Pentapetalae</taxon>
        <taxon>rosids</taxon>
        <taxon>fabids</taxon>
        <taxon>Fabales</taxon>
        <taxon>Fabaceae</taxon>
        <taxon>Cercidoideae</taxon>
        <taxon>Cercideae</taxon>
        <taxon>Bauhiniinae</taxon>
        <taxon>Bauhinia</taxon>
    </lineage>
</organism>
<evidence type="ECO:0000313" key="2">
    <source>
        <dbReference type="Proteomes" id="UP000828941"/>
    </source>
</evidence>
<name>A0ACB9Q6T3_BAUVA</name>
<protein>
    <submittedName>
        <fullName evidence="1">Uncharacterized protein</fullName>
    </submittedName>
</protein>
<reference evidence="1 2" key="1">
    <citation type="journal article" date="2022" name="DNA Res.">
        <title>Chromosomal-level genome assembly of the orchid tree Bauhinia variegata (Leguminosae; Cercidoideae) supports the allotetraploid origin hypothesis of Bauhinia.</title>
        <authorList>
            <person name="Zhong Y."/>
            <person name="Chen Y."/>
            <person name="Zheng D."/>
            <person name="Pang J."/>
            <person name="Liu Y."/>
            <person name="Luo S."/>
            <person name="Meng S."/>
            <person name="Qian L."/>
            <person name="Wei D."/>
            <person name="Dai S."/>
            <person name="Zhou R."/>
        </authorList>
    </citation>
    <scope>NUCLEOTIDE SEQUENCE [LARGE SCALE GENOMIC DNA]</scope>
    <source>
        <strain evidence="1">BV-YZ2020</strain>
    </source>
</reference>
<evidence type="ECO:0000313" key="1">
    <source>
        <dbReference type="EMBL" id="KAI4356527.1"/>
    </source>
</evidence>
<comment type="caution">
    <text evidence="1">The sequence shown here is derived from an EMBL/GenBank/DDBJ whole genome shotgun (WGS) entry which is preliminary data.</text>
</comment>
<keyword evidence="2" id="KW-1185">Reference proteome</keyword>
<dbReference type="Proteomes" id="UP000828941">
    <property type="component" value="Chromosome 1"/>
</dbReference>
<proteinExistence type="predicted"/>
<gene>
    <name evidence="1" type="ORF">L6164_000545</name>
</gene>
<accession>A0ACB9Q6T3</accession>
<dbReference type="EMBL" id="CM039426">
    <property type="protein sequence ID" value="KAI4356527.1"/>
    <property type="molecule type" value="Genomic_DNA"/>
</dbReference>